<dbReference type="EMBL" id="BK016080">
    <property type="protein sequence ID" value="DAF93231.1"/>
    <property type="molecule type" value="Genomic_DNA"/>
</dbReference>
<name>A0A8S5UFG0_9CAUD</name>
<organism evidence="2">
    <name type="scientific">Myoviridae sp. ctcyQ27</name>
    <dbReference type="NCBI Taxonomy" id="2825139"/>
    <lineage>
        <taxon>Viruses</taxon>
        <taxon>Duplodnaviria</taxon>
        <taxon>Heunggongvirae</taxon>
        <taxon>Uroviricota</taxon>
        <taxon>Caudoviricetes</taxon>
    </lineage>
</organism>
<protein>
    <submittedName>
        <fullName evidence="2">Uncharacterized protein</fullName>
    </submittedName>
</protein>
<proteinExistence type="predicted"/>
<feature type="coiled-coil region" evidence="1">
    <location>
        <begin position="73"/>
        <end position="100"/>
    </location>
</feature>
<reference evidence="2" key="1">
    <citation type="journal article" date="2021" name="Proc. Natl. Acad. Sci. U.S.A.">
        <title>A Catalog of Tens of Thousands of Viruses from Human Metagenomes Reveals Hidden Associations with Chronic Diseases.</title>
        <authorList>
            <person name="Tisza M.J."/>
            <person name="Buck C.B."/>
        </authorList>
    </citation>
    <scope>NUCLEOTIDE SEQUENCE</scope>
    <source>
        <strain evidence="2">CtcyQ27</strain>
    </source>
</reference>
<evidence type="ECO:0000256" key="1">
    <source>
        <dbReference type="SAM" id="Coils"/>
    </source>
</evidence>
<evidence type="ECO:0000313" key="2">
    <source>
        <dbReference type="EMBL" id="DAF93231.1"/>
    </source>
</evidence>
<keyword evidence="1" id="KW-0175">Coiled coil</keyword>
<sequence>MANYDSVLSQTIDDLNELGVITGKEKMLIQNPSSDETQSITVDLLLSGLVNLLRNSGVIEVSVKDPTVPSYIRDITEEDLENWRNDVEEVKKLRDDISRLQSSTIKVTNFSVTPNIVEIGSVINSITLKWDTNFRVLTRQYLNDVEIPDITKRSRTLDGPFTSSQTYTLRVEGDDGNSDIKTTELKFLNNIYYGTEKLHDINSSFINSLSRVLTENKQKGFTVVSREQEYIYIALPVRFGAPKFTIISEEADFELITKFDHENSSGYVEEYAVYRTTNVHLGQTTIRLE</sequence>
<accession>A0A8S5UFG0</accession>